<dbReference type="AlphaFoldDB" id="A0A4Y6UMH7"/>
<dbReference type="InterPro" id="IPR011701">
    <property type="entry name" value="MFS"/>
</dbReference>
<dbReference type="Proteomes" id="UP000316313">
    <property type="component" value="Chromosome"/>
</dbReference>
<dbReference type="PANTHER" id="PTHR43045:SF4">
    <property type="entry name" value="TRANSPORTER YDFJ-RELATED"/>
    <property type="match status" value="1"/>
</dbReference>
<feature type="domain" description="Major facilitator superfamily (MFS) profile" evidence="8">
    <location>
        <begin position="38"/>
        <end position="460"/>
    </location>
</feature>
<dbReference type="KEGG" id="ssam:E3D00_03935"/>
<feature type="transmembrane region" description="Helical" evidence="7">
    <location>
        <begin position="210"/>
        <end position="231"/>
    </location>
</feature>
<feature type="transmembrane region" description="Helical" evidence="7">
    <location>
        <begin position="432"/>
        <end position="456"/>
    </location>
</feature>
<feature type="transmembrane region" description="Helical" evidence="7">
    <location>
        <begin position="176"/>
        <end position="198"/>
    </location>
</feature>
<evidence type="ECO:0000256" key="3">
    <source>
        <dbReference type="ARBA" id="ARBA00022475"/>
    </source>
</evidence>
<comment type="subcellular location">
    <subcellularLocation>
        <location evidence="1">Cell membrane</location>
        <topology evidence="1">Multi-pass membrane protein</topology>
    </subcellularLocation>
</comment>
<dbReference type="Pfam" id="PF07690">
    <property type="entry name" value="MFS_1"/>
    <property type="match status" value="1"/>
</dbReference>
<keyword evidence="3" id="KW-1003">Cell membrane</keyword>
<feature type="transmembrane region" description="Helical" evidence="7">
    <location>
        <begin position="356"/>
        <end position="381"/>
    </location>
</feature>
<keyword evidence="10" id="KW-1185">Reference proteome</keyword>
<keyword evidence="4 7" id="KW-0812">Transmembrane</keyword>
<gene>
    <name evidence="9" type="ORF">E3D00_03935</name>
</gene>
<dbReference type="InterPro" id="IPR036259">
    <property type="entry name" value="MFS_trans_sf"/>
</dbReference>
<feature type="transmembrane region" description="Helical" evidence="7">
    <location>
        <begin position="111"/>
        <end position="129"/>
    </location>
</feature>
<feature type="transmembrane region" description="Helical" evidence="7">
    <location>
        <begin position="297"/>
        <end position="319"/>
    </location>
</feature>
<evidence type="ECO:0000256" key="2">
    <source>
        <dbReference type="ARBA" id="ARBA00022448"/>
    </source>
</evidence>
<keyword evidence="6 7" id="KW-0472">Membrane</keyword>
<dbReference type="PROSITE" id="PS50850">
    <property type="entry name" value="MFS"/>
    <property type="match status" value="1"/>
</dbReference>
<feature type="transmembrane region" description="Helical" evidence="7">
    <location>
        <begin position="75"/>
        <end position="99"/>
    </location>
</feature>
<evidence type="ECO:0000313" key="10">
    <source>
        <dbReference type="Proteomes" id="UP000316313"/>
    </source>
</evidence>
<name>A0A4Y6UMH7_9PROT</name>
<keyword evidence="2" id="KW-0813">Transport</keyword>
<dbReference type="GO" id="GO:0005886">
    <property type="term" value="C:plasma membrane"/>
    <property type="evidence" value="ECO:0007669"/>
    <property type="project" value="UniProtKB-SubCell"/>
</dbReference>
<evidence type="ECO:0000259" key="8">
    <source>
        <dbReference type="PROSITE" id="PS50850"/>
    </source>
</evidence>
<evidence type="ECO:0000256" key="1">
    <source>
        <dbReference type="ARBA" id="ARBA00004651"/>
    </source>
</evidence>
<evidence type="ECO:0000256" key="4">
    <source>
        <dbReference type="ARBA" id="ARBA00022692"/>
    </source>
</evidence>
<evidence type="ECO:0000256" key="5">
    <source>
        <dbReference type="ARBA" id="ARBA00022989"/>
    </source>
</evidence>
<sequence length="471" mass="50708">MTHHFSSPALDTLAPVKKVTQGAGQEEVTITIEDLRRAAWAASVGSAIEYYDFALYSLASALIFGPLFFSGTSPTVGLVASFATYFIGFAVRPIGGIIFGRLGDRLGRKTVLLLTISLMGLGSAGIGLIPTYASIGIAAPLLLIVLRIVQGLGAGAEQAGAAVMMTEMAPSSRRGFFASLPFLGIQLGTIVASSLYFAMLEWIPNVAHTWLWRLPFLVSIILLAMALYMRLHLKETPAFKKAREEADHHEHEPLRDVLMSSRHPIFAGIGLRIAENGGSSLYQVLAISYLVHTIGMSPLWGTASLICAACVGAITIPVAGRLSDRYGRVKVYRSFAILQALTAIPVWYIFSYGNIVLSMISLSLALGVATWGMFGTQAAFLPEMFGSRNRYTAVSFTREFSAVISGGVAPMIGQYIIGLFAFYHIGHATTGIYAWIPLALYVVGISSMAVLATFYIPETKGRDLLSPKDAF</sequence>
<reference evidence="9 10" key="1">
    <citation type="submission" date="2019-03" db="EMBL/GenBank/DDBJ databases">
        <title>The complete genome sequence of Swingsia samuiensis NBRC107927(T).</title>
        <authorList>
            <person name="Chua K.-O."/>
            <person name="Chan K.-G."/>
            <person name="See-Too W.-S."/>
        </authorList>
    </citation>
    <scope>NUCLEOTIDE SEQUENCE [LARGE SCALE GENOMIC DNA]</scope>
    <source>
        <strain evidence="9 10">AH83</strain>
    </source>
</reference>
<feature type="transmembrane region" description="Helical" evidence="7">
    <location>
        <begin position="135"/>
        <end position="155"/>
    </location>
</feature>
<dbReference type="PANTHER" id="PTHR43045">
    <property type="entry name" value="SHIKIMATE TRANSPORTER"/>
    <property type="match status" value="1"/>
</dbReference>
<proteinExistence type="predicted"/>
<dbReference type="SUPFAM" id="SSF103473">
    <property type="entry name" value="MFS general substrate transporter"/>
    <property type="match status" value="1"/>
</dbReference>
<evidence type="ECO:0000256" key="6">
    <source>
        <dbReference type="ARBA" id="ARBA00023136"/>
    </source>
</evidence>
<evidence type="ECO:0000256" key="7">
    <source>
        <dbReference type="SAM" id="Phobius"/>
    </source>
</evidence>
<evidence type="ECO:0000313" key="9">
    <source>
        <dbReference type="EMBL" id="QDH17980.1"/>
    </source>
</evidence>
<accession>A0A4Y6UMH7</accession>
<feature type="transmembrane region" description="Helical" evidence="7">
    <location>
        <begin position="331"/>
        <end position="350"/>
    </location>
</feature>
<dbReference type="Gene3D" id="1.20.1250.20">
    <property type="entry name" value="MFS general substrate transporter like domains"/>
    <property type="match status" value="2"/>
</dbReference>
<keyword evidence="5 7" id="KW-1133">Transmembrane helix</keyword>
<protein>
    <submittedName>
        <fullName evidence="9">MFS transporter</fullName>
    </submittedName>
</protein>
<feature type="transmembrane region" description="Helical" evidence="7">
    <location>
        <begin position="402"/>
        <end position="426"/>
    </location>
</feature>
<dbReference type="OrthoDB" id="9783227at2"/>
<dbReference type="GO" id="GO:0022857">
    <property type="term" value="F:transmembrane transporter activity"/>
    <property type="evidence" value="ECO:0007669"/>
    <property type="project" value="InterPro"/>
</dbReference>
<organism evidence="9 10">
    <name type="scientific">Swingsia samuiensis</name>
    <dbReference type="NCBI Taxonomy" id="1293412"/>
    <lineage>
        <taxon>Bacteria</taxon>
        <taxon>Pseudomonadati</taxon>
        <taxon>Pseudomonadota</taxon>
        <taxon>Alphaproteobacteria</taxon>
        <taxon>Acetobacterales</taxon>
        <taxon>Acetobacteraceae</taxon>
        <taxon>Swingsia</taxon>
    </lineage>
</organism>
<dbReference type="EMBL" id="CP038141">
    <property type="protein sequence ID" value="QDH17980.1"/>
    <property type="molecule type" value="Genomic_DNA"/>
</dbReference>
<feature type="transmembrane region" description="Helical" evidence="7">
    <location>
        <begin position="50"/>
        <end position="69"/>
    </location>
</feature>
<dbReference type="InterPro" id="IPR020846">
    <property type="entry name" value="MFS_dom"/>
</dbReference>